<reference evidence="18 19" key="1">
    <citation type="submission" date="2022-11" db="EMBL/GenBank/DDBJ databases">
        <title>Desulfobotulus tamanensis H1 sp. nov. - anaerobic, alkaliphilic, sulphate reducing bacterium isolated from terrestrial mud volcano.</title>
        <authorList>
            <person name="Frolova A."/>
            <person name="Merkel A.Y."/>
            <person name="Slobodkin A.I."/>
        </authorList>
    </citation>
    <scope>NUCLEOTIDE SEQUENCE [LARGE SCALE GENOMIC DNA]</scope>
    <source>
        <strain evidence="18 19">H1</strain>
    </source>
</reference>
<evidence type="ECO:0000256" key="6">
    <source>
        <dbReference type="ARBA" id="ARBA00014679"/>
    </source>
</evidence>
<feature type="domain" description="tRNA methyltransferase TRMD/TRM10-type" evidence="17">
    <location>
        <begin position="10"/>
        <end position="229"/>
    </location>
</feature>
<dbReference type="SUPFAM" id="SSF75217">
    <property type="entry name" value="alpha/beta knot"/>
    <property type="match status" value="1"/>
</dbReference>
<keyword evidence="10 15" id="KW-0949">S-adenosyl-L-methionine</keyword>
<comment type="subcellular location">
    <subcellularLocation>
        <location evidence="2 15 16">Cytoplasm</location>
    </subcellularLocation>
</comment>
<dbReference type="InterPro" id="IPR029026">
    <property type="entry name" value="tRNA_m1G_MTases_N"/>
</dbReference>
<evidence type="ECO:0000256" key="4">
    <source>
        <dbReference type="ARBA" id="ARBA00011738"/>
    </source>
</evidence>
<dbReference type="InterPro" id="IPR002649">
    <property type="entry name" value="tRNA_m1G_MeTrfase_TrmD"/>
</dbReference>
<dbReference type="EC" id="2.1.1.228" evidence="5 15"/>
<dbReference type="PIRSF" id="PIRSF000386">
    <property type="entry name" value="tRNA_mtase"/>
    <property type="match status" value="1"/>
</dbReference>
<evidence type="ECO:0000256" key="10">
    <source>
        <dbReference type="ARBA" id="ARBA00022691"/>
    </source>
</evidence>
<evidence type="ECO:0000256" key="12">
    <source>
        <dbReference type="ARBA" id="ARBA00029736"/>
    </source>
</evidence>
<evidence type="ECO:0000256" key="1">
    <source>
        <dbReference type="ARBA" id="ARBA00002634"/>
    </source>
</evidence>
<dbReference type="Gene3D" id="3.40.1280.10">
    <property type="match status" value="1"/>
</dbReference>
<accession>A0ABT3NAS1</accession>
<keyword evidence="11 15" id="KW-0819">tRNA processing</keyword>
<dbReference type="Pfam" id="PF01746">
    <property type="entry name" value="tRNA_m1G_MT"/>
    <property type="match status" value="1"/>
</dbReference>
<dbReference type="PANTHER" id="PTHR46417">
    <property type="entry name" value="TRNA (GUANINE-N(1)-)-METHYLTRANSFERASE"/>
    <property type="match status" value="1"/>
</dbReference>
<keyword evidence="8 15" id="KW-0489">Methyltransferase</keyword>
<feature type="binding site" evidence="15">
    <location>
        <begin position="138"/>
        <end position="143"/>
    </location>
    <ligand>
        <name>S-adenosyl-L-methionine</name>
        <dbReference type="ChEBI" id="CHEBI:59789"/>
    </ligand>
</feature>
<evidence type="ECO:0000256" key="15">
    <source>
        <dbReference type="HAMAP-Rule" id="MF_00605"/>
    </source>
</evidence>
<evidence type="ECO:0000256" key="8">
    <source>
        <dbReference type="ARBA" id="ARBA00022603"/>
    </source>
</evidence>
<evidence type="ECO:0000259" key="17">
    <source>
        <dbReference type="Pfam" id="PF01746"/>
    </source>
</evidence>
<organism evidence="18 19">
    <name type="scientific">Desulfobotulus pelophilus</name>
    <dbReference type="NCBI Taxonomy" id="2823377"/>
    <lineage>
        <taxon>Bacteria</taxon>
        <taxon>Pseudomonadati</taxon>
        <taxon>Thermodesulfobacteriota</taxon>
        <taxon>Desulfobacteria</taxon>
        <taxon>Desulfobacterales</taxon>
        <taxon>Desulfobacteraceae</taxon>
        <taxon>Desulfobotulus</taxon>
    </lineage>
</organism>
<evidence type="ECO:0000256" key="7">
    <source>
        <dbReference type="ARBA" id="ARBA00022490"/>
    </source>
</evidence>
<evidence type="ECO:0000256" key="5">
    <source>
        <dbReference type="ARBA" id="ARBA00012807"/>
    </source>
</evidence>
<comment type="subunit">
    <text evidence="4 15 16">Homodimer.</text>
</comment>
<dbReference type="NCBIfam" id="TIGR00088">
    <property type="entry name" value="trmD"/>
    <property type="match status" value="1"/>
</dbReference>
<dbReference type="InterPro" id="IPR029028">
    <property type="entry name" value="Alpha/beta_knot_MTases"/>
</dbReference>
<feature type="binding site" evidence="15">
    <location>
        <position position="119"/>
    </location>
    <ligand>
        <name>S-adenosyl-L-methionine</name>
        <dbReference type="ChEBI" id="CHEBI:59789"/>
    </ligand>
</feature>
<comment type="catalytic activity">
    <reaction evidence="14 15 16">
        <text>guanosine(37) in tRNA + S-adenosyl-L-methionine = N(1)-methylguanosine(37) in tRNA + S-adenosyl-L-homocysteine + H(+)</text>
        <dbReference type="Rhea" id="RHEA:36899"/>
        <dbReference type="Rhea" id="RHEA-COMP:10145"/>
        <dbReference type="Rhea" id="RHEA-COMP:10147"/>
        <dbReference type="ChEBI" id="CHEBI:15378"/>
        <dbReference type="ChEBI" id="CHEBI:57856"/>
        <dbReference type="ChEBI" id="CHEBI:59789"/>
        <dbReference type="ChEBI" id="CHEBI:73542"/>
        <dbReference type="ChEBI" id="CHEBI:74269"/>
        <dbReference type="EC" id="2.1.1.228"/>
    </reaction>
</comment>
<evidence type="ECO:0000313" key="18">
    <source>
        <dbReference type="EMBL" id="MCW7754530.1"/>
    </source>
</evidence>
<dbReference type="NCBIfam" id="NF000648">
    <property type="entry name" value="PRK00026.1"/>
    <property type="match status" value="1"/>
</dbReference>
<evidence type="ECO:0000256" key="13">
    <source>
        <dbReference type="ARBA" id="ARBA00033392"/>
    </source>
</evidence>
<dbReference type="CDD" id="cd18080">
    <property type="entry name" value="TrmD-like"/>
    <property type="match status" value="1"/>
</dbReference>
<dbReference type="HAMAP" id="MF_00605">
    <property type="entry name" value="TrmD"/>
    <property type="match status" value="1"/>
</dbReference>
<keyword evidence="19" id="KW-1185">Reference proteome</keyword>
<dbReference type="GO" id="GO:0032259">
    <property type="term" value="P:methylation"/>
    <property type="evidence" value="ECO:0007669"/>
    <property type="project" value="UniProtKB-KW"/>
</dbReference>
<dbReference type="InterPro" id="IPR016009">
    <property type="entry name" value="tRNA_MeTrfase_TRMD/TRM10"/>
</dbReference>
<evidence type="ECO:0000256" key="14">
    <source>
        <dbReference type="ARBA" id="ARBA00047783"/>
    </source>
</evidence>
<dbReference type="GO" id="GO:0052906">
    <property type="term" value="F:tRNA (guanine(37)-N1)-methyltransferase activity"/>
    <property type="evidence" value="ECO:0007669"/>
    <property type="project" value="UniProtKB-EC"/>
</dbReference>
<protein>
    <recommendedName>
        <fullName evidence="6 15">tRNA (guanine-N(1)-)-methyltransferase</fullName>
        <ecNumber evidence="5 15">2.1.1.228</ecNumber>
    </recommendedName>
    <alternativeName>
        <fullName evidence="12 15">M1G-methyltransferase</fullName>
    </alternativeName>
    <alternativeName>
        <fullName evidence="13 15">tRNA [GM37] methyltransferase</fullName>
    </alternativeName>
</protein>
<dbReference type="RefSeq" id="WP_265425445.1">
    <property type="nucleotide sequence ID" value="NZ_JAPFPW010000012.1"/>
</dbReference>
<keyword evidence="9 15" id="KW-0808">Transferase</keyword>
<evidence type="ECO:0000256" key="2">
    <source>
        <dbReference type="ARBA" id="ARBA00004496"/>
    </source>
</evidence>
<keyword evidence="7 15" id="KW-0963">Cytoplasm</keyword>
<dbReference type="Proteomes" id="UP001209681">
    <property type="component" value="Unassembled WGS sequence"/>
</dbReference>
<evidence type="ECO:0000256" key="16">
    <source>
        <dbReference type="RuleBase" id="RU003464"/>
    </source>
</evidence>
<dbReference type="PANTHER" id="PTHR46417:SF1">
    <property type="entry name" value="TRNA (GUANINE-N(1)-)-METHYLTRANSFERASE"/>
    <property type="match status" value="1"/>
</dbReference>
<dbReference type="Gene3D" id="1.10.1270.20">
    <property type="entry name" value="tRNA(m1g37)methyltransferase, domain 2"/>
    <property type="match status" value="1"/>
</dbReference>
<dbReference type="EMBL" id="JAPFPW010000012">
    <property type="protein sequence ID" value="MCW7754530.1"/>
    <property type="molecule type" value="Genomic_DNA"/>
</dbReference>
<evidence type="ECO:0000313" key="19">
    <source>
        <dbReference type="Proteomes" id="UP001209681"/>
    </source>
</evidence>
<sequence>MNTDRLCRSFAALTIFPEMFDAFWATGMVRRAIQGTYIEGKAVDLRMFAEGVHKTTDDKPYGGGCGMVMKPEPLMRGIRHLREEIPGAPVVIMSPQGKPFTQAVAESLSRERGMILVCGRYEGMDERVCMQADMEVSIGDYVLTGGELPAMVVMDAVTRLIPGVLGGDESAEKESFSEGLIECAHYTRPPEYEGEQVPEVLLSGHHKAIESWRLESSLKRTFLKRPDLMVDRNFTREERVLLHKWSRELARFAES</sequence>
<evidence type="ECO:0000256" key="11">
    <source>
        <dbReference type="ARBA" id="ARBA00022694"/>
    </source>
</evidence>
<proteinExistence type="inferred from homology"/>
<evidence type="ECO:0000256" key="9">
    <source>
        <dbReference type="ARBA" id="ARBA00022679"/>
    </source>
</evidence>
<gene>
    <name evidence="15 18" type="primary">trmD</name>
    <name evidence="18" type="ORF">OOT00_11090</name>
</gene>
<comment type="caution">
    <text evidence="18">The sequence shown here is derived from an EMBL/GenBank/DDBJ whole genome shotgun (WGS) entry which is preliminary data.</text>
</comment>
<evidence type="ECO:0000256" key="3">
    <source>
        <dbReference type="ARBA" id="ARBA00007630"/>
    </source>
</evidence>
<comment type="function">
    <text evidence="1 15 16">Specifically methylates guanosine-37 in various tRNAs.</text>
</comment>
<name>A0ABT3NAS1_9BACT</name>
<comment type="similarity">
    <text evidence="3 15 16">Belongs to the RNA methyltransferase TrmD family.</text>
</comment>
<dbReference type="InterPro" id="IPR023148">
    <property type="entry name" value="tRNA_m1G_MeTrfase_C_sf"/>
</dbReference>